<evidence type="ECO:0000313" key="2">
    <source>
        <dbReference type="EMBL" id="CAB5039166.1"/>
    </source>
</evidence>
<organism evidence="1">
    <name type="scientific">freshwater metagenome</name>
    <dbReference type="NCBI Taxonomy" id="449393"/>
    <lineage>
        <taxon>unclassified sequences</taxon>
        <taxon>metagenomes</taxon>
        <taxon>ecological metagenomes</taxon>
    </lineage>
</organism>
<name>A0A6J7F5H5_9ZZZZ</name>
<protein>
    <submittedName>
        <fullName evidence="1">Unannotated protein</fullName>
    </submittedName>
</protein>
<evidence type="ECO:0000313" key="1">
    <source>
        <dbReference type="EMBL" id="CAB4887429.1"/>
    </source>
</evidence>
<dbReference type="EMBL" id="CAFBPZ010000058">
    <property type="protein sequence ID" value="CAB5039166.1"/>
    <property type="molecule type" value="Genomic_DNA"/>
</dbReference>
<accession>A0A6J7F5H5</accession>
<reference evidence="1" key="1">
    <citation type="submission" date="2020-05" db="EMBL/GenBank/DDBJ databases">
        <authorList>
            <person name="Chiriac C."/>
            <person name="Salcher M."/>
            <person name="Ghai R."/>
            <person name="Kavagutti S V."/>
        </authorList>
    </citation>
    <scope>NUCLEOTIDE SEQUENCE</scope>
</reference>
<proteinExistence type="predicted"/>
<dbReference type="Pfam" id="PF19850">
    <property type="entry name" value="DUF6325"/>
    <property type="match status" value="1"/>
</dbReference>
<dbReference type="EMBL" id="CAFBMC010000001">
    <property type="protein sequence ID" value="CAB4887429.1"/>
    <property type="molecule type" value="Genomic_DNA"/>
</dbReference>
<dbReference type="InterPro" id="IPR046288">
    <property type="entry name" value="DUF6325"/>
</dbReference>
<sequence length="135" mass="14303">MGPVDVIIIGFPGNKFNGRIAPAILELIEAGTIEILDLLFMMKDAEGVVTALEYHEFDELLGTAVTGITVSAPGALGLDDAEEIREDLPLNSSALAIAFENTWAAKFVDAIRDADAVVIDQIRIPAAAAEIVLGR</sequence>
<dbReference type="AlphaFoldDB" id="A0A6J7F5H5"/>
<gene>
    <name evidence="1" type="ORF">UFOPK3495_00036</name>
    <name evidence="2" type="ORF">UFOPK4237_00945</name>
</gene>